<dbReference type="InterPro" id="IPR045851">
    <property type="entry name" value="AMP-bd_C_sf"/>
</dbReference>
<feature type="compositionally biased region" description="Gly residues" evidence="4">
    <location>
        <begin position="755"/>
        <end position="765"/>
    </location>
</feature>
<dbReference type="InterPro" id="IPR000873">
    <property type="entry name" value="AMP-dep_synth/lig_dom"/>
</dbReference>
<dbReference type="Pfam" id="PF00668">
    <property type="entry name" value="Condensation"/>
    <property type="match status" value="3"/>
</dbReference>
<dbReference type="Gene3D" id="2.30.38.10">
    <property type="entry name" value="Luciferase, Domain 3"/>
    <property type="match status" value="1"/>
</dbReference>
<evidence type="ECO:0000256" key="2">
    <source>
        <dbReference type="ARBA" id="ARBA00022450"/>
    </source>
</evidence>
<dbReference type="Pfam" id="PF00501">
    <property type="entry name" value="AMP-binding"/>
    <property type="match status" value="3"/>
</dbReference>
<dbReference type="SUPFAM" id="SSF56801">
    <property type="entry name" value="Acetyl-CoA synthetase-like"/>
    <property type="match status" value="3"/>
</dbReference>
<dbReference type="RefSeq" id="WP_380028541.1">
    <property type="nucleotide sequence ID" value="NZ_JBHMCA010000028.1"/>
</dbReference>
<proteinExistence type="predicted"/>
<dbReference type="InterPro" id="IPR020845">
    <property type="entry name" value="AMP-binding_CS"/>
</dbReference>
<feature type="non-terminal residue" evidence="6">
    <location>
        <position position="1"/>
    </location>
</feature>
<dbReference type="InterPro" id="IPR025110">
    <property type="entry name" value="AMP-bd_C"/>
</dbReference>
<dbReference type="PROSITE" id="PS50075">
    <property type="entry name" value="CARRIER"/>
    <property type="match status" value="2"/>
</dbReference>
<evidence type="ECO:0000313" key="6">
    <source>
        <dbReference type="EMBL" id="MFB9444708.1"/>
    </source>
</evidence>
<dbReference type="NCBIfam" id="TIGR01733">
    <property type="entry name" value="AA-adenyl-dom"/>
    <property type="match status" value="2"/>
</dbReference>
<dbReference type="InterPro" id="IPR009081">
    <property type="entry name" value="PP-bd_ACP"/>
</dbReference>
<sequence>LLTVHPAPAAQGVLERFAAHIARTPNAVAVTAGGETLTYAELDAHANRLAHYLRDNGVGAESVVAIAAERSAGLVAAILAIWKAGGAYLPLDVQAPPDRIGFVLTDARAAVVLGEQAAVDELPIARGVRTIVTDAPATAAAIAAQPAHDPATAPAGGTPAYVIYTSGSTGRPKGVAVTHAGVAAYAAAAVDRLELRSAGRRYALLQAAATDLGNTVLLASIVTGGELHIVDADTATDPAALRAYLAEHEIDHLKIVPSHLAALSAVNGPDGLLPRRSLILGGEKAPAALVEGLLAIPGGPVVFNHYGPTETTIGVVAVRLAPGAVPIGRPLAGVSAFVLDGGLRPVAAGVVGELYIAGRQLARGYLRQSALTASRFVACPYVRGGRMYRTGDLARWTADGQLLFEGRADDQVKIRGFRVEPGEVQAAVGGCPGVTHAAVVARDGALVAYVVGDVEPKAVREHVARRLPDHMVPGTVVVLDALPLTANGKLDRQALPAPDLAPAGGPRRAPSSERERLLCEAFASVLDLDEVGVDDDFFELGGHSLLAVSLVERLREHGLTVPVRALFQSPTPAALAYAAGTVEPAAPAAAIAAGADAITPELLPLVPLSQAEIDNAVARVDGGPANVADIYPLAPLQEGILFHHLMSADTGRDVYLLPIVLDLDTPAHLERFVAALQRVVDRHDIYRTALAWDGLPQPVQVVWRHAPVPVREVPIPSSGDPVRHLLAAGEPAMDLRRAPLLDVLIGVPGPDPEGGALGSHAGGGQPDPDIEGGEPRAATPRRLALVRIHQLLRDHTGMGMLLQEIRAHLTGRGDDLPEPVPFRTFVAQVLAAQAPEAHRHYFAGLLGDVTEPTMPYGLADVHTDGTAAARATLAVDAGLTARLRAAARELGTSPATVLHLAWARVLATLAGRRDVVFGTVLFGRLAAAGAARVPGPFINTLPVRVPIDGTGAAAAVTAMRDQLAALLEHEHAPLAAAQRASGLTGDAPLFTSLFNYRHNPEDRAAAGDGTIVDGIRVLLTRERTNYPLTVAVNDTPQGLLLGVDAVAPADPQAVCAMLHTALGNLVTALETTRRGGPELALAAIQVLDAPRRELTRRWSTAAEPAAPATLAQLFAGQVARTPDAPALAGDRDLSYRELDEWSDRIAGHLQELGAGPETVVGIVLDRGADWVATVLGVTKTGAAFLPVDPAAPEPRRRLILAAADIVLTEPVATALPPAALRPSAAIPGNLAYVLYTSGSTGVPKGVGVSHAGLASLVAGQMERFGVGPGSRVLQFASVGFDAAVAEVVVALCSGAAVVAVGRVEVGDLGLVADRFGVTHVTVPPAVLGVVEGLGSIGTVVCAGEALPAAVVDVWADRVRLVNAYGPTESTVCAAMSPVLRVGDVPVIGVPIVGSRVLVLDGSLQPVPAGVVGELYIAGEGVARGYVGRSGLTAERFVACPFEPGRRMYRTGDVGRWTVDGRLAFAGRSDDQVKIRGFRIEPGEVQAVVARCPGVRQAVVVARGDALVAYVVGDVLPESVRVHAAGLLPEYMVPAAVVVLDALPLNVNGKVDRAALPAPEMASGVGAGREAADPVQELLCGLFADVLGRVVVGPDDNFFALGGHSLLAVRLISRLRGVFDAEVPLRGLFDAPTPARLADRLARAGRARRELRPAQPRPDRIPLSFAQRGLWFGQQLDSEAALYNMPSVVQLSDVDPDALNLALRDVIGRHEILRTVIEVIDGEPYQRIVPIDELDWSLRRGPAEPATTFDLSTEVPIRAWLSDDGTLTVVIHHIAGDGWSLRPLANDLSAAYRARRDGRAPDWAPLPVQYADYALWQRDLLGDGLLERQLAFWRETLAGAPEELALPADRPRPAVASHAGVAAPVLVPDELYRRLTDLARAENVTVFMILQASLAVVLSRLGAGPDIPIGVAAAGRTDQALEDLVGCFVNTLVIRTDLSGEPTFTELLQRVRRTGLDAFEHQDVPFERLVEELAPSRTLARHPLFQVKLAVQNLDRPVLDLPGAAIGGAGAGASAAKFDIDISIGDAPGGGLRGTLVGAADLFDADTVAALAARWVRVLDAVSAEPGVRVGAVGVLDAAERARLLGPVVSEPAVPVATIPALFAAQVSAVPDAVAVVCGGEEVSYREL</sequence>
<dbReference type="PROSITE" id="PS00012">
    <property type="entry name" value="PHOSPHOPANTETHEINE"/>
    <property type="match status" value="1"/>
</dbReference>
<dbReference type="CDD" id="cd19540">
    <property type="entry name" value="LCL_NRPS-like"/>
    <property type="match status" value="1"/>
</dbReference>
<dbReference type="CDD" id="cd05930">
    <property type="entry name" value="A_NRPS"/>
    <property type="match status" value="2"/>
</dbReference>
<feature type="non-terminal residue" evidence="6">
    <location>
        <position position="2127"/>
    </location>
</feature>
<evidence type="ECO:0000256" key="1">
    <source>
        <dbReference type="ARBA" id="ARBA00001957"/>
    </source>
</evidence>
<dbReference type="Proteomes" id="UP001589608">
    <property type="component" value="Unassembled WGS sequence"/>
</dbReference>
<feature type="region of interest" description="Disordered" evidence="4">
    <location>
        <begin position="752"/>
        <end position="776"/>
    </location>
</feature>
<dbReference type="InterPro" id="IPR023213">
    <property type="entry name" value="CAT-like_dom_sf"/>
</dbReference>
<dbReference type="Pfam" id="PF00550">
    <property type="entry name" value="PP-binding"/>
    <property type="match status" value="2"/>
</dbReference>
<dbReference type="Gene3D" id="3.30.559.30">
    <property type="entry name" value="Nonribosomal peptide synthetase, condensation domain"/>
    <property type="match status" value="2"/>
</dbReference>
<name>A0ABV5M7M5_9ACTN</name>
<dbReference type="EMBL" id="JBHMCA010000028">
    <property type="protein sequence ID" value="MFB9444708.1"/>
    <property type="molecule type" value="Genomic_DNA"/>
</dbReference>
<feature type="domain" description="Carrier" evidence="5">
    <location>
        <begin position="1569"/>
        <end position="1644"/>
    </location>
</feature>
<dbReference type="Pfam" id="PF13193">
    <property type="entry name" value="AMP-binding_C"/>
    <property type="match status" value="2"/>
</dbReference>
<keyword evidence="7" id="KW-1185">Reference proteome</keyword>
<dbReference type="InterPro" id="IPR036736">
    <property type="entry name" value="ACP-like_sf"/>
</dbReference>
<dbReference type="Gene3D" id="1.10.1200.10">
    <property type="entry name" value="ACP-like"/>
    <property type="match status" value="2"/>
</dbReference>
<dbReference type="Gene3D" id="3.30.300.30">
    <property type="match status" value="2"/>
</dbReference>
<dbReference type="SUPFAM" id="SSF52777">
    <property type="entry name" value="CoA-dependent acyltransferases"/>
    <property type="match status" value="4"/>
</dbReference>
<comment type="cofactor">
    <cofactor evidence="1">
        <name>pantetheine 4'-phosphate</name>
        <dbReference type="ChEBI" id="CHEBI:47942"/>
    </cofactor>
</comment>
<feature type="region of interest" description="Disordered" evidence="4">
    <location>
        <begin position="493"/>
        <end position="512"/>
    </location>
</feature>
<gene>
    <name evidence="6" type="ORF">ACFFTR_16655</name>
</gene>
<keyword evidence="2" id="KW-0596">Phosphopantetheine</keyword>
<feature type="compositionally biased region" description="Low complexity" evidence="4">
    <location>
        <begin position="494"/>
        <end position="509"/>
    </location>
</feature>
<dbReference type="Gene3D" id="3.30.559.10">
    <property type="entry name" value="Chloramphenicol acetyltransferase-like domain"/>
    <property type="match status" value="2"/>
</dbReference>
<dbReference type="InterPro" id="IPR010071">
    <property type="entry name" value="AA_adenyl_dom"/>
</dbReference>
<dbReference type="Gene3D" id="3.40.50.12780">
    <property type="entry name" value="N-terminal domain of ligase-like"/>
    <property type="match status" value="1"/>
</dbReference>
<dbReference type="SUPFAM" id="SSF47336">
    <property type="entry name" value="ACP-like"/>
    <property type="match status" value="2"/>
</dbReference>
<comment type="caution">
    <text evidence="6">The sequence shown here is derived from an EMBL/GenBank/DDBJ whole genome shotgun (WGS) entry which is preliminary data.</text>
</comment>
<dbReference type="InterPro" id="IPR001242">
    <property type="entry name" value="Condensation_dom"/>
</dbReference>
<dbReference type="PROSITE" id="PS00455">
    <property type="entry name" value="AMP_BINDING"/>
    <property type="match status" value="2"/>
</dbReference>
<evidence type="ECO:0000313" key="7">
    <source>
        <dbReference type="Proteomes" id="UP001589608"/>
    </source>
</evidence>
<dbReference type="InterPro" id="IPR020806">
    <property type="entry name" value="PKS_PP-bd"/>
</dbReference>
<dbReference type="SMART" id="SM00823">
    <property type="entry name" value="PKS_PP"/>
    <property type="match status" value="2"/>
</dbReference>
<keyword evidence="3" id="KW-0597">Phosphoprotein</keyword>
<dbReference type="InterPro" id="IPR042099">
    <property type="entry name" value="ANL_N_sf"/>
</dbReference>
<evidence type="ECO:0000256" key="4">
    <source>
        <dbReference type="SAM" id="MobiDB-lite"/>
    </source>
</evidence>
<organism evidence="6 7">
    <name type="scientific">Dactylosporangium vinaceum</name>
    <dbReference type="NCBI Taxonomy" id="53362"/>
    <lineage>
        <taxon>Bacteria</taxon>
        <taxon>Bacillati</taxon>
        <taxon>Actinomycetota</taxon>
        <taxon>Actinomycetes</taxon>
        <taxon>Micromonosporales</taxon>
        <taxon>Micromonosporaceae</taxon>
        <taxon>Dactylosporangium</taxon>
    </lineage>
</organism>
<dbReference type="PANTHER" id="PTHR45527:SF1">
    <property type="entry name" value="FATTY ACID SYNTHASE"/>
    <property type="match status" value="1"/>
</dbReference>
<dbReference type="PANTHER" id="PTHR45527">
    <property type="entry name" value="NONRIBOSOMAL PEPTIDE SYNTHETASE"/>
    <property type="match status" value="1"/>
</dbReference>
<evidence type="ECO:0000259" key="5">
    <source>
        <dbReference type="PROSITE" id="PS50075"/>
    </source>
</evidence>
<dbReference type="InterPro" id="IPR006162">
    <property type="entry name" value="Ppantetheine_attach_site"/>
</dbReference>
<protein>
    <submittedName>
        <fullName evidence="6">Amino acid adenylation domain-containing protein</fullName>
    </submittedName>
</protein>
<reference evidence="6 7" key="1">
    <citation type="submission" date="2024-09" db="EMBL/GenBank/DDBJ databases">
        <authorList>
            <person name="Sun Q."/>
            <person name="Mori K."/>
        </authorList>
    </citation>
    <scope>NUCLEOTIDE SEQUENCE [LARGE SCALE GENOMIC DNA]</scope>
    <source>
        <strain evidence="6 7">JCM 3307</strain>
    </source>
</reference>
<dbReference type="CDD" id="cd19544">
    <property type="entry name" value="E-C_NRPS"/>
    <property type="match status" value="1"/>
</dbReference>
<accession>A0ABV5M7M5</accession>
<feature type="domain" description="Carrier" evidence="5">
    <location>
        <begin position="509"/>
        <end position="583"/>
    </location>
</feature>
<dbReference type="Gene3D" id="3.40.50.980">
    <property type="match status" value="2"/>
</dbReference>
<evidence type="ECO:0000256" key="3">
    <source>
        <dbReference type="ARBA" id="ARBA00022553"/>
    </source>
</evidence>